<protein>
    <submittedName>
        <fullName evidence="7">LysE family translocator</fullName>
    </submittedName>
</protein>
<dbReference type="OrthoDB" id="9804822at2"/>
<feature type="transmembrane region" description="Helical" evidence="6">
    <location>
        <begin position="181"/>
        <end position="205"/>
    </location>
</feature>
<reference evidence="7 8" key="1">
    <citation type="submission" date="2018-09" db="EMBL/GenBank/DDBJ databases">
        <title>Marinorhizobium profundi gen. nov., sp. nov., isolated from a deep-sea sediment sample from the New Britain Trench and proposal of Marinorhizobiaceae fam. nov. in the order Rhizobiales of the class Alphaproteobacteria.</title>
        <authorList>
            <person name="Cao J."/>
        </authorList>
    </citation>
    <scope>NUCLEOTIDE SEQUENCE [LARGE SCALE GENOMIC DNA]</scope>
    <source>
        <strain evidence="7 8">WS11</strain>
    </source>
</reference>
<accession>A0A3S9B3A9</accession>
<keyword evidence="2" id="KW-1003">Cell membrane</keyword>
<comment type="subcellular location">
    <subcellularLocation>
        <location evidence="1">Cell membrane</location>
        <topology evidence="1">Multi-pass membrane protein</topology>
    </subcellularLocation>
</comment>
<evidence type="ECO:0000313" key="7">
    <source>
        <dbReference type="EMBL" id="AZN71403.1"/>
    </source>
</evidence>
<evidence type="ECO:0000256" key="4">
    <source>
        <dbReference type="ARBA" id="ARBA00022989"/>
    </source>
</evidence>
<dbReference type="PANTHER" id="PTHR30086">
    <property type="entry name" value="ARGININE EXPORTER PROTEIN ARGO"/>
    <property type="match status" value="1"/>
</dbReference>
<dbReference type="EMBL" id="CP032509">
    <property type="protein sequence ID" value="AZN71403.1"/>
    <property type="molecule type" value="Genomic_DNA"/>
</dbReference>
<dbReference type="Proteomes" id="UP000268192">
    <property type="component" value="Chromosome"/>
</dbReference>
<feature type="transmembrane region" description="Helical" evidence="6">
    <location>
        <begin position="36"/>
        <end position="60"/>
    </location>
</feature>
<dbReference type="GO" id="GO:0015171">
    <property type="term" value="F:amino acid transmembrane transporter activity"/>
    <property type="evidence" value="ECO:0007669"/>
    <property type="project" value="TreeGrafter"/>
</dbReference>
<dbReference type="InterPro" id="IPR001123">
    <property type="entry name" value="LeuE-type"/>
</dbReference>
<keyword evidence="8" id="KW-1185">Reference proteome</keyword>
<keyword evidence="3 6" id="KW-0812">Transmembrane</keyword>
<sequence length="240" mass="24938">MRDARCLHLRAGASGAKPGEPSSDAFSRGSGVSDEAFRILFTAWAALAVAIAAPGPNLVAAASTALGNGRAIGFYTAVGIATGSFLWSLASGFGLSVVFALYPPLLLVLKIGGGLYLLYLGVRGLLAAWRNVPGAIRPDGRALLPAAAFRRGLTVCLLNPKSALFWASISTFVLSSGASKGVILGFCIVAGLTSASIYGAYVFVFSSKALMGTYKRLMRWFEAAFGAFFCLVGGQLLLSR</sequence>
<gene>
    <name evidence="7" type="ORF">D5400_09095</name>
</gene>
<organism evidence="7 8">
    <name type="scientific">Georhizobium profundi</name>
    <dbReference type="NCBI Taxonomy" id="2341112"/>
    <lineage>
        <taxon>Bacteria</taxon>
        <taxon>Pseudomonadati</taxon>
        <taxon>Pseudomonadota</taxon>
        <taxon>Alphaproteobacteria</taxon>
        <taxon>Hyphomicrobiales</taxon>
        <taxon>Rhizobiaceae</taxon>
        <taxon>Georhizobium</taxon>
    </lineage>
</organism>
<keyword evidence="5 6" id="KW-0472">Membrane</keyword>
<dbReference type="PANTHER" id="PTHR30086:SF17">
    <property type="entry name" value="LYSE FAMILY TRANSLOCATOR"/>
    <property type="match status" value="1"/>
</dbReference>
<dbReference type="GO" id="GO:0005886">
    <property type="term" value="C:plasma membrane"/>
    <property type="evidence" value="ECO:0007669"/>
    <property type="project" value="UniProtKB-SubCell"/>
</dbReference>
<evidence type="ECO:0000256" key="2">
    <source>
        <dbReference type="ARBA" id="ARBA00022475"/>
    </source>
</evidence>
<keyword evidence="4 6" id="KW-1133">Transmembrane helix</keyword>
<feature type="transmembrane region" description="Helical" evidence="6">
    <location>
        <begin position="217"/>
        <end position="238"/>
    </location>
</feature>
<name>A0A3S9B3A9_9HYPH</name>
<dbReference type="Pfam" id="PF01810">
    <property type="entry name" value="LysE"/>
    <property type="match status" value="1"/>
</dbReference>
<evidence type="ECO:0000256" key="1">
    <source>
        <dbReference type="ARBA" id="ARBA00004651"/>
    </source>
</evidence>
<dbReference type="AlphaFoldDB" id="A0A3S9B3A9"/>
<feature type="transmembrane region" description="Helical" evidence="6">
    <location>
        <begin position="72"/>
        <end position="102"/>
    </location>
</feature>
<evidence type="ECO:0000313" key="8">
    <source>
        <dbReference type="Proteomes" id="UP000268192"/>
    </source>
</evidence>
<dbReference type="KEGG" id="abaw:D5400_09095"/>
<evidence type="ECO:0000256" key="3">
    <source>
        <dbReference type="ARBA" id="ARBA00022692"/>
    </source>
</evidence>
<evidence type="ECO:0000256" key="5">
    <source>
        <dbReference type="ARBA" id="ARBA00023136"/>
    </source>
</evidence>
<evidence type="ECO:0000256" key="6">
    <source>
        <dbReference type="SAM" id="Phobius"/>
    </source>
</evidence>
<proteinExistence type="predicted"/>